<name>A0A7H8R0B0_TALRU</name>
<organism evidence="2 3">
    <name type="scientific">Talaromyces rugulosus</name>
    <name type="common">Penicillium rugulosum</name>
    <dbReference type="NCBI Taxonomy" id="121627"/>
    <lineage>
        <taxon>Eukaryota</taxon>
        <taxon>Fungi</taxon>
        <taxon>Dikarya</taxon>
        <taxon>Ascomycota</taxon>
        <taxon>Pezizomycotina</taxon>
        <taxon>Eurotiomycetes</taxon>
        <taxon>Eurotiomycetidae</taxon>
        <taxon>Eurotiales</taxon>
        <taxon>Trichocomaceae</taxon>
        <taxon>Talaromyces</taxon>
        <taxon>Talaromyces sect. Islandici</taxon>
    </lineage>
</organism>
<feature type="domain" description="Starter acyltransferase (SAT)" evidence="1">
    <location>
        <begin position="7"/>
        <end position="242"/>
    </location>
</feature>
<dbReference type="GeneID" id="55994310"/>
<dbReference type="InterPro" id="IPR001227">
    <property type="entry name" value="Ac_transferase_dom_sf"/>
</dbReference>
<dbReference type="KEGG" id="trg:TRUGW13939_06817"/>
<reference evidence="3" key="1">
    <citation type="submission" date="2020-06" db="EMBL/GenBank/DDBJ databases">
        <title>A chromosome-scale genome assembly of Talaromyces rugulosus W13939.</title>
        <authorList>
            <person name="Wang B."/>
            <person name="Guo L."/>
            <person name="Ye K."/>
            <person name="Wang L."/>
        </authorList>
    </citation>
    <scope>NUCLEOTIDE SEQUENCE [LARGE SCALE GENOMIC DNA]</scope>
    <source>
        <strain evidence="3">W13939</strain>
    </source>
</reference>
<dbReference type="Gene3D" id="3.40.366.10">
    <property type="entry name" value="Malonyl-Coenzyme A Acyl Carrier Protein, domain 2"/>
    <property type="match status" value="1"/>
</dbReference>
<proteinExistence type="predicted"/>
<dbReference type="Pfam" id="PF16073">
    <property type="entry name" value="SAT"/>
    <property type="match status" value="1"/>
</dbReference>
<evidence type="ECO:0000313" key="3">
    <source>
        <dbReference type="Proteomes" id="UP000509510"/>
    </source>
</evidence>
<dbReference type="GO" id="GO:0016740">
    <property type="term" value="F:transferase activity"/>
    <property type="evidence" value="ECO:0007669"/>
    <property type="project" value="InterPro"/>
</dbReference>
<protein>
    <recommendedName>
        <fullName evidence="1">Starter acyltransferase (SAT) domain-containing protein</fullName>
    </recommendedName>
</protein>
<evidence type="ECO:0000313" key="2">
    <source>
        <dbReference type="EMBL" id="QKX59677.1"/>
    </source>
</evidence>
<dbReference type="Proteomes" id="UP000509510">
    <property type="component" value="Chromosome IV"/>
</dbReference>
<dbReference type="EMBL" id="CP055901">
    <property type="protein sequence ID" value="QKX59677.1"/>
    <property type="molecule type" value="Genomic_DNA"/>
</dbReference>
<evidence type="ECO:0000259" key="1">
    <source>
        <dbReference type="Pfam" id="PF16073"/>
    </source>
</evidence>
<accession>A0A7H8R0B0</accession>
<dbReference type="OrthoDB" id="4216896at2759"/>
<sequence length="347" mass="37980">MSTPDILLFGDQTETNFKVQELFNYAQSSTHLQSFIEGALKSVHQAFDNADIADRQKYAFISFLSLEERILAEKVPDVVLRTVLLCFAQLGHLILRLETDAQVYELWKSQKFTIVASCAGQIPAALAATTESLDDLVEAAPEIVATAVRAGLDVDQRTNDFNDDRSKSWATAVGVPLAQAQQIASTFNENKGLIPSKGLYCGATSAWATTIIGPPRLQEELFSSKPFGDARVTPLPINATFHALSADRPNVESIIGNAPKLERLKLENARFLSCEDGAIFLPQNGRELVSQALLNILNRITDNEKVFEQVRIHTGGKEARIVPVVADKVAARLIKVLGEDKAHVKGN</sequence>
<keyword evidence="3" id="KW-1185">Reference proteome</keyword>
<dbReference type="RefSeq" id="XP_035345854.1">
    <property type="nucleotide sequence ID" value="XM_035489961.1"/>
</dbReference>
<dbReference type="InterPro" id="IPR032088">
    <property type="entry name" value="SAT"/>
</dbReference>
<dbReference type="AlphaFoldDB" id="A0A7H8R0B0"/>
<gene>
    <name evidence="2" type="ORF">TRUGW13939_06817</name>
</gene>